<keyword evidence="3" id="KW-1185">Reference proteome</keyword>
<dbReference type="KEGG" id="mcoo:MCOO_37330"/>
<feature type="transmembrane region" description="Helical" evidence="1">
    <location>
        <begin position="204"/>
        <end position="223"/>
    </location>
</feature>
<feature type="transmembrane region" description="Helical" evidence="1">
    <location>
        <begin position="80"/>
        <end position="101"/>
    </location>
</feature>
<gene>
    <name evidence="2" type="ORF">MCOO_37330</name>
</gene>
<dbReference type="RefSeq" id="WP_163778887.1">
    <property type="nucleotide sequence ID" value="NZ_AP022569.1"/>
</dbReference>
<dbReference type="InterPro" id="IPR021315">
    <property type="entry name" value="Gap/Sap"/>
</dbReference>
<evidence type="ECO:0000256" key="1">
    <source>
        <dbReference type="SAM" id="Phobius"/>
    </source>
</evidence>
<organism evidence="2 3">
    <name type="scientific">Mycobacterium cookii</name>
    <dbReference type="NCBI Taxonomy" id="1775"/>
    <lineage>
        <taxon>Bacteria</taxon>
        <taxon>Bacillati</taxon>
        <taxon>Actinomycetota</taxon>
        <taxon>Actinomycetes</taxon>
        <taxon>Mycobacteriales</taxon>
        <taxon>Mycobacteriaceae</taxon>
        <taxon>Mycobacterium</taxon>
    </lineage>
</organism>
<evidence type="ECO:0000313" key="2">
    <source>
        <dbReference type="EMBL" id="BBX47718.1"/>
    </source>
</evidence>
<keyword evidence="1" id="KW-0472">Membrane</keyword>
<protein>
    <submittedName>
        <fullName evidence="2">Membrane protein</fullName>
    </submittedName>
</protein>
<keyword evidence="1" id="KW-0812">Transmembrane</keyword>
<dbReference type="Pfam" id="PF11139">
    <property type="entry name" value="SfLAP"/>
    <property type="match status" value="1"/>
</dbReference>
<feature type="transmembrane region" description="Helical" evidence="1">
    <location>
        <begin position="159"/>
        <end position="183"/>
    </location>
</feature>
<proteinExistence type="predicted"/>
<sequence length="226" mass="23873">MLLVTGSWVSSLTTLIPLALVIAISPLSVIPAVLVLQTPRPRPTGLAFLGGWLLGLIVLTAIFAASSDALGDLRKSPPTWASWLRIVLGSALIAFGIYRWLTREGHTESPRWMRSFETLTPSRAVLIGLALVVVRVEVLTMCALAGLDIGSVDLGVAAKLLTAAIFIAVAASTVAIPVLAYAAAGHRLDETMARLKAWMEKNNAALLAAILVLIGLMVLHNGVKAL</sequence>
<dbReference type="EMBL" id="AP022569">
    <property type="protein sequence ID" value="BBX47718.1"/>
    <property type="molecule type" value="Genomic_DNA"/>
</dbReference>
<feature type="transmembrane region" description="Helical" evidence="1">
    <location>
        <begin position="12"/>
        <end position="34"/>
    </location>
</feature>
<accession>A0A7I7L1R0</accession>
<keyword evidence="1" id="KW-1133">Transmembrane helix</keyword>
<dbReference type="Proteomes" id="UP000465866">
    <property type="component" value="Chromosome"/>
</dbReference>
<feature type="transmembrane region" description="Helical" evidence="1">
    <location>
        <begin position="46"/>
        <end position="65"/>
    </location>
</feature>
<dbReference type="AlphaFoldDB" id="A0A7I7L1R0"/>
<reference evidence="2 3" key="1">
    <citation type="journal article" date="2019" name="Emerg. Microbes Infect.">
        <title>Comprehensive subspecies identification of 175 nontuberculous mycobacteria species based on 7547 genomic profiles.</title>
        <authorList>
            <person name="Matsumoto Y."/>
            <person name="Kinjo T."/>
            <person name="Motooka D."/>
            <person name="Nabeya D."/>
            <person name="Jung N."/>
            <person name="Uechi K."/>
            <person name="Horii T."/>
            <person name="Iida T."/>
            <person name="Fujita J."/>
            <person name="Nakamura S."/>
        </authorList>
    </citation>
    <scope>NUCLEOTIDE SEQUENCE [LARGE SCALE GENOMIC DNA]</scope>
    <source>
        <strain evidence="2 3">JCM 12404</strain>
    </source>
</reference>
<evidence type="ECO:0000313" key="3">
    <source>
        <dbReference type="Proteomes" id="UP000465866"/>
    </source>
</evidence>
<feature type="transmembrane region" description="Helical" evidence="1">
    <location>
        <begin position="122"/>
        <end position="147"/>
    </location>
</feature>
<name>A0A7I7L1R0_9MYCO</name>